<protein>
    <submittedName>
        <fullName evidence="1">Uncharacterized protein</fullName>
    </submittedName>
</protein>
<gene>
    <name evidence="1" type="ORF">VNO77_25153</name>
</gene>
<organism evidence="1 2">
    <name type="scientific">Canavalia gladiata</name>
    <name type="common">Sword bean</name>
    <name type="synonym">Dolichos gladiatus</name>
    <dbReference type="NCBI Taxonomy" id="3824"/>
    <lineage>
        <taxon>Eukaryota</taxon>
        <taxon>Viridiplantae</taxon>
        <taxon>Streptophyta</taxon>
        <taxon>Embryophyta</taxon>
        <taxon>Tracheophyta</taxon>
        <taxon>Spermatophyta</taxon>
        <taxon>Magnoliopsida</taxon>
        <taxon>eudicotyledons</taxon>
        <taxon>Gunneridae</taxon>
        <taxon>Pentapetalae</taxon>
        <taxon>rosids</taxon>
        <taxon>fabids</taxon>
        <taxon>Fabales</taxon>
        <taxon>Fabaceae</taxon>
        <taxon>Papilionoideae</taxon>
        <taxon>50 kb inversion clade</taxon>
        <taxon>NPAAA clade</taxon>
        <taxon>indigoferoid/millettioid clade</taxon>
        <taxon>Phaseoleae</taxon>
        <taxon>Canavalia</taxon>
    </lineage>
</organism>
<name>A0AAN9QD98_CANGL</name>
<keyword evidence="2" id="KW-1185">Reference proteome</keyword>
<dbReference type="Proteomes" id="UP001367508">
    <property type="component" value="Unassembled WGS sequence"/>
</dbReference>
<evidence type="ECO:0000313" key="1">
    <source>
        <dbReference type="EMBL" id="KAK7330947.1"/>
    </source>
</evidence>
<accession>A0AAN9QD98</accession>
<comment type="caution">
    <text evidence="1">The sequence shown here is derived from an EMBL/GenBank/DDBJ whole genome shotgun (WGS) entry which is preliminary data.</text>
</comment>
<sequence length="75" mass="8905">MSLSYKIRLTLVPCQGLGVMFSSNFGWKVLEERETSYMMNRDSSLPPIEVVKEEFYLIIWKKGSTKPRHQHWLRT</sequence>
<evidence type="ECO:0000313" key="2">
    <source>
        <dbReference type="Proteomes" id="UP001367508"/>
    </source>
</evidence>
<dbReference type="EMBL" id="JAYMYQ010000005">
    <property type="protein sequence ID" value="KAK7330947.1"/>
    <property type="molecule type" value="Genomic_DNA"/>
</dbReference>
<reference evidence="1 2" key="1">
    <citation type="submission" date="2024-01" db="EMBL/GenBank/DDBJ databases">
        <title>The genomes of 5 underutilized Papilionoideae crops provide insights into root nodulation and disease resistanc.</title>
        <authorList>
            <person name="Jiang F."/>
        </authorList>
    </citation>
    <scope>NUCLEOTIDE SEQUENCE [LARGE SCALE GENOMIC DNA]</scope>
    <source>
        <strain evidence="1">LVBAO_FW01</strain>
        <tissue evidence="1">Leaves</tissue>
    </source>
</reference>
<proteinExistence type="predicted"/>
<dbReference type="AlphaFoldDB" id="A0AAN9QD98"/>